<sequence length="74" mass="8472">MVETTGNLQEIDPEINDVFWGLKIKITANKINVTTIIAKKSSIKVNAFFKEKLLGKWKLVKGKRKLVKKTENRS</sequence>
<protein>
    <submittedName>
        <fullName evidence="1">Uncharacterized protein</fullName>
    </submittedName>
</protein>
<gene>
    <name evidence="1" type="ORF">A2V71_04260</name>
</gene>
<comment type="caution">
    <text evidence="1">The sequence shown here is derived from an EMBL/GenBank/DDBJ whole genome shotgun (WGS) entry which is preliminary data.</text>
</comment>
<evidence type="ECO:0000313" key="1">
    <source>
        <dbReference type="EMBL" id="OGD56727.1"/>
    </source>
</evidence>
<organism evidence="1 2">
    <name type="scientific">Candidatus Berkelbacteria bacterium RBG_13_40_8</name>
    <dbReference type="NCBI Taxonomy" id="1797467"/>
    <lineage>
        <taxon>Bacteria</taxon>
        <taxon>Candidatus Berkelbacteria</taxon>
    </lineage>
</organism>
<accession>A0A1F5DNI0</accession>
<dbReference type="EMBL" id="MEZT01000014">
    <property type="protein sequence ID" value="OGD56727.1"/>
    <property type="molecule type" value="Genomic_DNA"/>
</dbReference>
<proteinExistence type="predicted"/>
<evidence type="ECO:0000313" key="2">
    <source>
        <dbReference type="Proteomes" id="UP000178764"/>
    </source>
</evidence>
<name>A0A1F5DNI0_9BACT</name>
<dbReference type="Proteomes" id="UP000178764">
    <property type="component" value="Unassembled WGS sequence"/>
</dbReference>
<dbReference type="AlphaFoldDB" id="A0A1F5DNI0"/>
<reference evidence="1 2" key="1">
    <citation type="journal article" date="2016" name="Nat. Commun.">
        <title>Thousands of microbial genomes shed light on interconnected biogeochemical processes in an aquifer system.</title>
        <authorList>
            <person name="Anantharaman K."/>
            <person name="Brown C.T."/>
            <person name="Hug L.A."/>
            <person name="Sharon I."/>
            <person name="Castelle C.J."/>
            <person name="Probst A.J."/>
            <person name="Thomas B.C."/>
            <person name="Singh A."/>
            <person name="Wilkins M.J."/>
            <person name="Karaoz U."/>
            <person name="Brodie E.L."/>
            <person name="Williams K.H."/>
            <person name="Hubbard S.S."/>
            <person name="Banfield J.F."/>
        </authorList>
    </citation>
    <scope>NUCLEOTIDE SEQUENCE [LARGE SCALE GENOMIC DNA]</scope>
</reference>